<organism evidence="2 3">
    <name type="scientific">Malus domestica</name>
    <name type="common">Apple</name>
    <name type="synonym">Pyrus malus</name>
    <dbReference type="NCBI Taxonomy" id="3750"/>
    <lineage>
        <taxon>Eukaryota</taxon>
        <taxon>Viridiplantae</taxon>
        <taxon>Streptophyta</taxon>
        <taxon>Embryophyta</taxon>
        <taxon>Tracheophyta</taxon>
        <taxon>Spermatophyta</taxon>
        <taxon>Magnoliopsida</taxon>
        <taxon>eudicotyledons</taxon>
        <taxon>Gunneridae</taxon>
        <taxon>Pentapetalae</taxon>
        <taxon>rosids</taxon>
        <taxon>fabids</taxon>
        <taxon>Rosales</taxon>
        <taxon>Rosaceae</taxon>
        <taxon>Amygdaloideae</taxon>
        <taxon>Maleae</taxon>
        <taxon>Malus</taxon>
    </lineage>
</organism>
<dbReference type="Pfam" id="PF07173">
    <property type="entry name" value="GRDP-like"/>
    <property type="match status" value="1"/>
</dbReference>
<evidence type="ECO:0000313" key="3">
    <source>
        <dbReference type="Proteomes" id="UP000290289"/>
    </source>
</evidence>
<dbReference type="EMBL" id="RDQH01000334">
    <property type="protein sequence ID" value="RXH92533.1"/>
    <property type="molecule type" value="Genomic_DNA"/>
</dbReference>
<dbReference type="PANTHER" id="PTHR34365">
    <property type="entry name" value="ENOLASE (DUF1399)"/>
    <property type="match status" value="1"/>
</dbReference>
<name>A0A498JFC7_MALDO</name>
<comment type="caution">
    <text evidence="2">The sequence shown here is derived from an EMBL/GenBank/DDBJ whole genome shotgun (WGS) entry which is preliminary data.</text>
</comment>
<accession>A0A498JFC7</accession>
<gene>
    <name evidence="2" type="ORF">DVH24_033429</name>
</gene>
<dbReference type="PANTHER" id="PTHR34365:SF15">
    <property type="entry name" value="GLYCINE-RICH DOMAIN-CONTAINING PROTEIN 1"/>
    <property type="match status" value="1"/>
</dbReference>
<dbReference type="InterPro" id="IPR009836">
    <property type="entry name" value="GRDP-like"/>
</dbReference>
<keyword evidence="3" id="KW-1185">Reference proteome</keyword>
<evidence type="ECO:0000259" key="1">
    <source>
        <dbReference type="Pfam" id="PF25334"/>
    </source>
</evidence>
<dbReference type="STRING" id="3750.A0A498JFC7"/>
<reference evidence="2 3" key="1">
    <citation type="submission" date="2018-10" db="EMBL/GenBank/DDBJ databases">
        <title>A high-quality apple genome assembly.</title>
        <authorList>
            <person name="Hu J."/>
        </authorList>
    </citation>
    <scope>NUCLEOTIDE SEQUENCE [LARGE SCALE GENOMIC DNA]</scope>
    <source>
        <strain evidence="3">cv. HFTH1</strain>
        <tissue evidence="2">Young leaf</tissue>
    </source>
</reference>
<evidence type="ECO:0000313" key="2">
    <source>
        <dbReference type="EMBL" id="RXH92533.1"/>
    </source>
</evidence>
<dbReference type="InterPro" id="IPR057458">
    <property type="entry name" value="GRDP_C2"/>
</dbReference>
<dbReference type="AlphaFoldDB" id="A0A498JFC7"/>
<dbReference type="Pfam" id="PF25334">
    <property type="entry name" value="C2_GRDP"/>
    <property type="match status" value="1"/>
</dbReference>
<feature type="domain" description="GRDP C2" evidence="1">
    <location>
        <begin position="352"/>
        <end position="484"/>
    </location>
</feature>
<proteinExistence type="predicted"/>
<sequence length="556" mass="61522">MERKQEREWAEAQKIVISKDLVAAAKQQLQFLAVVDRNQHLYDGPALYKAIYRYKYCWLPLLAKYAESEVSEGPLVVPLDCEWIWHCHRLNPVRYVTDCANLYGRILVNHNIVSSVQGTCKKKTEEIWIKLYPEEPYELDMSSCLSHGSAKNYYATSESTKYNLASAVRRQIPFFYQVTEQRCHLKFVILSKLLPNNCDMYKQVSRSYMNDNLFLEGAVDRYKGFLHLIKRNRERSITCFCVPTYDIDLIWHSHQLHPASYCKDLVAIMGKVLEHDDTDSDRTKGQKLDVGFSETAKQWEEMFGSRYWRAGAMYRGSAPSPLPTYLSQLQIQTGRKKVVQSDRNKNIIQLPKTTFVEVMLEIVAVKDLPTGHKGSLFVTFSKKQPDVFFKTGKRINISSESEQKAASVVQCEPAGEIVFELMSYSPSTLSMSKTPILLGTSSITLDDLLNPVSKLQVEKWFELTPNSAGPGSKPISIRIALSSTTPIPSPYGGEDKANRCGGGGGNCGSQCGGENMANSGACGGCGGGCGSGCGGGGGGNCGGGCGGGCRSARFGI</sequence>
<dbReference type="Proteomes" id="UP000290289">
    <property type="component" value="Chromosome 8"/>
</dbReference>
<protein>
    <recommendedName>
        <fullName evidence="1">GRDP C2 domain-containing protein</fullName>
    </recommendedName>
</protein>